<reference evidence="1 2" key="1">
    <citation type="submission" date="2018-09" db="EMBL/GenBank/DDBJ databases">
        <title>The draft genome of Acinetobacter sp. strains.</title>
        <authorList>
            <person name="Qin J."/>
            <person name="Feng Y."/>
            <person name="Zong Z."/>
        </authorList>
    </citation>
    <scope>NUCLEOTIDE SEQUENCE [LARGE SCALE GENOMIC DNA]</scope>
    <source>
        <strain evidence="1 2">WCHAc060005</strain>
    </source>
</reference>
<sequence length="681" mass="80261">MDEKDTPTSLVAIAKQLLRISQGLHRLYIDQMELAGNITSQNMFKIEPVKQGIMLANQLFSVSFHTPLVDVPQSEAIAGHHRAHSLFDLHFGHDPHHAEALEEFFLHEVYFLTGDRKPQHSLLLRSKAQKLKQLLLEYIYQRCEVEQRTEAYLQQITQVQAEITDHLMIKAKYYKTPILQNFRCKGGVIPEAVVAQFKTMFRFDLLMETEFLPIQNLMESFDEFGYTATQFLDAPIYRIMSLNFAERFTLNDLNEHQADIELVYRHAIEQPKMLGFLRLMHREVWQRADILSKQNFLQSNMQIWQKKAAKLPLFDSMRTVNWLYRQSAEVVDWVSENIQHSSVRVVITAMSFIDCSQQHPQLILATLQYFQYAAARMFISRCYEFANLEHWFEHPDNTHAVLQGTQQALDDHGIAISHSILYLDEWMALLRCIARADQTLEKRVYASLSRVMQAYLQHLFKMTQSLPTELMVFIRPETQQNRDFHSRLRRHRIQLDDFRQRFYLVYEQTRESVFDAYVRDYLTAYFAENKAIAKNVTWFGLYQQAIHWHDEIQKDEIMTKLKKDCLKDSWDAWSQVPQLQFEQWRIEELTSIDRIIQESKVFRHCLVASYAHRIIEGEYVAFHVVPLDSNLAPMTLGCMLQNDILIFDQLEHAHNQKAQVTAIMVACRLVEFLNAQHRLSY</sequence>
<accession>A0ABX9TU59</accession>
<gene>
    <name evidence="1" type="ORF">D9K81_11355</name>
</gene>
<dbReference type="RefSeq" id="WP_120374714.1">
    <property type="nucleotide sequence ID" value="NZ_RCHC01000012.1"/>
</dbReference>
<proteinExistence type="predicted"/>
<dbReference type="Proteomes" id="UP000280271">
    <property type="component" value="Unassembled WGS sequence"/>
</dbReference>
<keyword evidence="2" id="KW-1185">Reference proteome</keyword>
<name>A0ABX9TU59_9GAMM</name>
<dbReference type="EMBL" id="RCHC01000012">
    <property type="protein sequence ID" value="RLL20591.1"/>
    <property type="molecule type" value="Genomic_DNA"/>
</dbReference>
<evidence type="ECO:0000313" key="1">
    <source>
        <dbReference type="EMBL" id="RLL20591.1"/>
    </source>
</evidence>
<protein>
    <submittedName>
        <fullName evidence="1">Uncharacterized protein</fullName>
    </submittedName>
</protein>
<evidence type="ECO:0000313" key="2">
    <source>
        <dbReference type="Proteomes" id="UP000280271"/>
    </source>
</evidence>
<comment type="caution">
    <text evidence="1">The sequence shown here is derived from an EMBL/GenBank/DDBJ whole genome shotgun (WGS) entry which is preliminary data.</text>
</comment>
<organism evidence="1 2">
    <name type="scientific">Acinetobacter chengduensis</name>
    <dbReference type="NCBI Taxonomy" id="2420890"/>
    <lineage>
        <taxon>Bacteria</taxon>
        <taxon>Pseudomonadati</taxon>
        <taxon>Pseudomonadota</taxon>
        <taxon>Gammaproteobacteria</taxon>
        <taxon>Moraxellales</taxon>
        <taxon>Moraxellaceae</taxon>
        <taxon>Acinetobacter</taxon>
    </lineage>
</organism>